<dbReference type="AlphaFoldDB" id="A0A4W3K1C8"/>
<dbReference type="PANTHER" id="PTHR24411:SF31">
    <property type="entry name" value="ENDOPLASMIC RETICULUM MEMBRANE SENSOR NFE2L1"/>
    <property type="match status" value="1"/>
</dbReference>
<feature type="domain" description="BZIP" evidence="26">
    <location>
        <begin position="461"/>
        <end position="524"/>
    </location>
</feature>
<comment type="similarity">
    <text evidence="4">Belongs to the bZIP family. CNC subfamily.</text>
</comment>
<reference evidence="28" key="3">
    <citation type="journal article" date="2014" name="Nature">
        <title>Elephant shark genome provides unique insights into gnathostome evolution.</title>
        <authorList>
            <consortium name="International Elephant Shark Genome Sequencing Consortium"/>
            <person name="Venkatesh B."/>
            <person name="Lee A.P."/>
            <person name="Ravi V."/>
            <person name="Maurya A.K."/>
            <person name="Lian M.M."/>
            <person name="Swann J.B."/>
            <person name="Ohta Y."/>
            <person name="Flajnik M.F."/>
            <person name="Sutoh Y."/>
            <person name="Kasahara M."/>
            <person name="Hoon S."/>
            <person name="Gangu V."/>
            <person name="Roy S.W."/>
            <person name="Irimia M."/>
            <person name="Korzh V."/>
            <person name="Kondrychyn I."/>
            <person name="Lim Z.W."/>
            <person name="Tay B.H."/>
            <person name="Tohari S."/>
            <person name="Kong K.W."/>
            <person name="Ho S."/>
            <person name="Lorente-Galdos B."/>
            <person name="Quilez J."/>
            <person name="Marques-Bonet T."/>
            <person name="Raney B.J."/>
            <person name="Ingham P.W."/>
            <person name="Tay A."/>
            <person name="Hillier L.W."/>
            <person name="Minx P."/>
            <person name="Boehm T."/>
            <person name="Wilson R.K."/>
            <person name="Brenner S."/>
            <person name="Warren W.C."/>
        </authorList>
    </citation>
    <scope>NUCLEOTIDE SEQUENCE [LARGE SCALE GENOMIC DNA]</scope>
</reference>
<dbReference type="InterPro" id="IPR047167">
    <property type="entry name" value="NFE2-like"/>
</dbReference>
<dbReference type="GO" id="GO:0005789">
    <property type="term" value="C:endoplasmic reticulum membrane"/>
    <property type="evidence" value="ECO:0007669"/>
    <property type="project" value="UniProtKB-SubCell"/>
</dbReference>
<dbReference type="SUPFAM" id="SSF47454">
    <property type="entry name" value="A DNA-binding domain in eukaryotic transcription factors"/>
    <property type="match status" value="1"/>
</dbReference>
<feature type="compositionally biased region" description="Polar residues" evidence="25">
    <location>
        <begin position="107"/>
        <end position="120"/>
    </location>
</feature>
<evidence type="ECO:0000256" key="10">
    <source>
        <dbReference type="ARBA" id="ARBA00022968"/>
    </source>
</evidence>
<evidence type="ECO:0000256" key="19">
    <source>
        <dbReference type="ARBA" id="ARBA00023166"/>
    </source>
</evidence>
<evidence type="ECO:0000256" key="25">
    <source>
        <dbReference type="SAM" id="MobiDB-lite"/>
    </source>
</evidence>
<reference evidence="27" key="5">
    <citation type="submission" date="2025-09" db="UniProtKB">
        <authorList>
            <consortium name="Ensembl"/>
        </authorList>
    </citation>
    <scope>IDENTIFICATION</scope>
</reference>
<evidence type="ECO:0000256" key="1">
    <source>
        <dbReference type="ARBA" id="ARBA00004123"/>
    </source>
</evidence>
<keyword evidence="9" id="KW-0256">Endoplasmic reticulum</keyword>
<name>A0A4W3K1C8_CALMI</name>
<keyword evidence="17" id="KW-0010">Activator</keyword>
<keyword evidence="28" id="KW-1185">Reference proteome</keyword>
<dbReference type="GeneTree" id="ENSGT00950000182892"/>
<accession>A0A4W3K1C8</accession>
<dbReference type="STRING" id="7868.ENSCMIP00000037720"/>
<dbReference type="GO" id="GO:0008289">
    <property type="term" value="F:lipid binding"/>
    <property type="evidence" value="ECO:0007669"/>
    <property type="project" value="UniProtKB-KW"/>
</dbReference>
<evidence type="ECO:0000256" key="15">
    <source>
        <dbReference type="ARBA" id="ARBA00023125"/>
    </source>
</evidence>
<feature type="compositionally biased region" description="Low complexity" evidence="25">
    <location>
        <begin position="294"/>
        <end position="318"/>
    </location>
</feature>
<evidence type="ECO:0000256" key="16">
    <source>
        <dbReference type="ARBA" id="ARBA00023136"/>
    </source>
</evidence>
<evidence type="ECO:0000256" key="20">
    <source>
        <dbReference type="ARBA" id="ARBA00023180"/>
    </source>
</evidence>
<evidence type="ECO:0000256" key="12">
    <source>
        <dbReference type="ARBA" id="ARBA00023015"/>
    </source>
</evidence>
<evidence type="ECO:0000256" key="18">
    <source>
        <dbReference type="ARBA" id="ARBA00023163"/>
    </source>
</evidence>
<dbReference type="Pfam" id="PF03131">
    <property type="entry name" value="bZIP_Maf"/>
    <property type="match status" value="1"/>
</dbReference>
<evidence type="ECO:0000256" key="23">
    <source>
        <dbReference type="ARBA" id="ARBA00030985"/>
    </source>
</evidence>
<organism evidence="27 28">
    <name type="scientific">Callorhinchus milii</name>
    <name type="common">Ghost shark</name>
    <dbReference type="NCBI Taxonomy" id="7868"/>
    <lineage>
        <taxon>Eukaryota</taxon>
        <taxon>Metazoa</taxon>
        <taxon>Chordata</taxon>
        <taxon>Craniata</taxon>
        <taxon>Vertebrata</taxon>
        <taxon>Chondrichthyes</taxon>
        <taxon>Holocephali</taxon>
        <taxon>Chimaeriformes</taxon>
        <taxon>Callorhinchidae</taxon>
        <taxon>Callorhinchus</taxon>
    </lineage>
</organism>
<evidence type="ECO:0000256" key="6">
    <source>
        <dbReference type="ARBA" id="ARBA00022491"/>
    </source>
</evidence>
<dbReference type="InterPro" id="IPR008917">
    <property type="entry name" value="TF_DNA-bd_sf"/>
</dbReference>
<protein>
    <recommendedName>
        <fullName evidence="5">Endoplasmic reticulum membrane sensor NFE2L1</fullName>
    </recommendedName>
    <alternativeName>
        <fullName evidence="24">Nuclear factor erythroid 2-related factor 1</fullName>
    </alternativeName>
    <alternativeName>
        <fullName evidence="23">Nuclear factor, erythroid derived 2, like 1</fullName>
    </alternativeName>
</protein>
<dbReference type="Gene3D" id="1.10.880.10">
    <property type="entry name" value="Transcription factor, Skn-1-like, DNA-binding domain"/>
    <property type="match status" value="1"/>
</dbReference>
<dbReference type="FunCoup" id="A0A4W3K1C8">
    <property type="interactions" value="263"/>
</dbReference>
<evidence type="ECO:0000256" key="7">
    <source>
        <dbReference type="ARBA" id="ARBA00022548"/>
    </source>
</evidence>
<evidence type="ECO:0000313" key="28">
    <source>
        <dbReference type="Proteomes" id="UP000314986"/>
    </source>
</evidence>
<dbReference type="Ensembl" id="ENSCMIT00000038265.1">
    <property type="protein sequence ID" value="ENSCMIP00000037720.1"/>
    <property type="gene ID" value="ENSCMIG00000015855.1"/>
</dbReference>
<dbReference type="GO" id="GO:0008203">
    <property type="term" value="P:cholesterol metabolic process"/>
    <property type="evidence" value="ECO:0007669"/>
    <property type="project" value="UniProtKB-KW"/>
</dbReference>
<keyword evidence="19" id="KW-1207">Sterol metabolism</keyword>
<evidence type="ECO:0000256" key="5">
    <source>
        <dbReference type="ARBA" id="ARBA00020485"/>
    </source>
</evidence>
<dbReference type="GO" id="GO:0000981">
    <property type="term" value="F:DNA-binding transcription factor activity, RNA polymerase II-specific"/>
    <property type="evidence" value="ECO:0007669"/>
    <property type="project" value="TreeGrafter"/>
</dbReference>
<dbReference type="GO" id="GO:0000978">
    <property type="term" value="F:RNA polymerase II cis-regulatory region sequence-specific DNA binding"/>
    <property type="evidence" value="ECO:0007669"/>
    <property type="project" value="InterPro"/>
</dbReference>
<dbReference type="InterPro" id="IPR004827">
    <property type="entry name" value="bZIP"/>
</dbReference>
<feature type="region of interest" description="Disordered" evidence="25">
    <location>
        <begin position="102"/>
        <end position="132"/>
    </location>
</feature>
<keyword evidence="10" id="KW-0735">Signal-anchor</keyword>
<comment type="subcellular location">
    <subcellularLocation>
        <location evidence="3">Endoplasmic reticulum membrane</location>
        <topology evidence="3">Single-pass type II membrane protein</topology>
    </subcellularLocation>
    <subcellularLocation>
        <location evidence="2">Endoplasmic reticulum membrane</location>
        <topology evidence="2">Single-pass type III membrane protein</topology>
    </subcellularLocation>
    <subcellularLocation>
        <location evidence="1">Nucleus</location>
    </subcellularLocation>
</comment>
<reference evidence="28" key="2">
    <citation type="journal article" date="2007" name="PLoS Biol.">
        <title>Survey sequencing and comparative analysis of the elephant shark (Callorhinchus milii) genome.</title>
        <authorList>
            <person name="Venkatesh B."/>
            <person name="Kirkness E.F."/>
            <person name="Loh Y.H."/>
            <person name="Halpern A.L."/>
            <person name="Lee A.P."/>
            <person name="Johnson J."/>
            <person name="Dandona N."/>
            <person name="Viswanathan L.D."/>
            <person name="Tay A."/>
            <person name="Venter J.C."/>
            <person name="Strausberg R.L."/>
            <person name="Brenner S."/>
        </authorList>
    </citation>
    <scope>NUCLEOTIDE SEQUENCE [LARGE SCALE GENOMIC DNA]</scope>
</reference>
<dbReference type="CDD" id="cd14720">
    <property type="entry name" value="bZIP_NFE2-like"/>
    <property type="match status" value="1"/>
</dbReference>
<evidence type="ECO:0000256" key="17">
    <source>
        <dbReference type="ARBA" id="ARBA00023159"/>
    </source>
</evidence>
<evidence type="ECO:0000256" key="13">
    <source>
        <dbReference type="ARBA" id="ARBA00023098"/>
    </source>
</evidence>
<dbReference type="SMART" id="SM00338">
    <property type="entry name" value="BRLZ"/>
    <property type="match status" value="1"/>
</dbReference>
<keyword evidence="12" id="KW-0805">Transcription regulation</keyword>
<dbReference type="PROSITE" id="PS00036">
    <property type="entry name" value="BZIP_BASIC"/>
    <property type="match status" value="1"/>
</dbReference>
<evidence type="ECO:0000256" key="14">
    <source>
        <dbReference type="ARBA" id="ARBA00023121"/>
    </source>
</evidence>
<evidence type="ECO:0000256" key="21">
    <source>
        <dbReference type="ARBA" id="ARBA00023221"/>
    </source>
</evidence>
<keyword evidence="13" id="KW-0443">Lipid metabolism</keyword>
<evidence type="ECO:0000256" key="3">
    <source>
        <dbReference type="ARBA" id="ARBA00004648"/>
    </source>
</evidence>
<keyword evidence="8" id="KW-0812">Transmembrane</keyword>
<keyword evidence="11" id="KW-1133">Transmembrane helix</keyword>
<dbReference type="GO" id="GO:0005634">
    <property type="term" value="C:nucleus"/>
    <property type="evidence" value="ECO:0007669"/>
    <property type="project" value="UniProtKB-SubCell"/>
</dbReference>
<keyword evidence="7" id="KW-0153">Cholesterol metabolism</keyword>
<evidence type="ECO:0000256" key="22">
    <source>
        <dbReference type="ARBA" id="ARBA00023242"/>
    </source>
</evidence>
<dbReference type="Proteomes" id="UP000314986">
    <property type="component" value="Unassembled WGS sequence"/>
</dbReference>
<keyword evidence="22" id="KW-0539">Nucleus</keyword>
<dbReference type="InParanoid" id="A0A4W3K1C8"/>
<evidence type="ECO:0000256" key="11">
    <source>
        <dbReference type="ARBA" id="ARBA00022989"/>
    </source>
</evidence>
<keyword evidence="6" id="KW-0678">Repressor</keyword>
<dbReference type="OMA" id="IQNEGQH"/>
<dbReference type="FunFam" id="1.10.880.10:FF:000001">
    <property type="entry name" value="Nuclear factor erythroid 2-related factor 2"/>
    <property type="match status" value="1"/>
</dbReference>
<evidence type="ECO:0000313" key="27">
    <source>
        <dbReference type="Ensembl" id="ENSCMIP00000037720.1"/>
    </source>
</evidence>
<evidence type="ECO:0000256" key="8">
    <source>
        <dbReference type="ARBA" id="ARBA00022692"/>
    </source>
</evidence>
<keyword evidence="14" id="KW-0446">Lipid-binding</keyword>
<reference evidence="28" key="1">
    <citation type="journal article" date="2006" name="Science">
        <title>Ancient noncoding elements conserved in the human genome.</title>
        <authorList>
            <person name="Venkatesh B."/>
            <person name="Kirkness E.F."/>
            <person name="Loh Y.H."/>
            <person name="Halpern A.L."/>
            <person name="Lee A.P."/>
            <person name="Johnson J."/>
            <person name="Dandona N."/>
            <person name="Viswanathan L.D."/>
            <person name="Tay A."/>
            <person name="Venter J.C."/>
            <person name="Strausberg R.L."/>
            <person name="Brenner S."/>
        </authorList>
    </citation>
    <scope>NUCLEOTIDE SEQUENCE [LARGE SCALE GENOMIC DNA]</scope>
</reference>
<evidence type="ECO:0000259" key="26">
    <source>
        <dbReference type="PROSITE" id="PS50217"/>
    </source>
</evidence>
<dbReference type="PROSITE" id="PS50217">
    <property type="entry name" value="BZIP"/>
    <property type="match status" value="1"/>
</dbReference>
<keyword evidence="20" id="KW-0325">Glycoprotein</keyword>
<evidence type="ECO:0000256" key="9">
    <source>
        <dbReference type="ARBA" id="ARBA00022824"/>
    </source>
</evidence>
<keyword evidence="16" id="KW-0472">Membrane</keyword>
<dbReference type="InterPro" id="IPR004826">
    <property type="entry name" value="bZIP_Maf"/>
</dbReference>
<evidence type="ECO:0000256" key="24">
    <source>
        <dbReference type="ARBA" id="ARBA00031659"/>
    </source>
</evidence>
<keyword evidence="15" id="KW-0238">DNA-binding</keyword>
<keyword evidence="18" id="KW-0804">Transcription</keyword>
<reference evidence="27" key="4">
    <citation type="submission" date="2025-08" db="UniProtKB">
        <authorList>
            <consortium name="Ensembl"/>
        </authorList>
    </citation>
    <scope>IDENTIFICATION</scope>
</reference>
<proteinExistence type="inferred from homology"/>
<sequence length="576" mass="63810">PGHCLLAGPRKADHSQGIIPLSSLLSLQAKALMGKVDIDLIDILWRQDIDLGAGREVFDYSCRQKDGDEEPEKSHGDWRSTALQGTAQVDGETGESVPAQALDSALPGTNDTVNSTSQTAVLPPELPSPESPLDLEQQWQDLLSLMELQVSSASSHGSDDLATNYTQPQTTATAINQNVSLHDATLPQCAADFPLFNPHLENPSTDSGHSLLRLASTNSTNFDTTFGSTNFTGMLFPPHMNGTSNETSSSSLLDPLSSLLDEAMLDEISLMDLAMEEGFDPMEASQIEEELDSDSGLSLDSSRSPISPSSSESSSSSLFYEEGAVGYSSESESNDSEEADGVIEGAVGGYQPEYSKFCRMSYQDPSHFHSLPFLEQINHNHTYNLPPGALFSNQYQQPGPGKKMHLKEKPASHIDVHLGRDERRAQTLKIPFTNDKIINLPVDEFNELLSKHHLTEAQLTLIRDIRRRGKNKLAAQNCRKRKLDTIVHLDQEVEHLNRQKTKLLKEKVEFVKSLRQMKQKLQDLYQQVFDSLRDEHGRPYSPTQYALQYANDGSVLVMPRALATQRVRPDKKNKKK</sequence>
<evidence type="ECO:0000256" key="2">
    <source>
        <dbReference type="ARBA" id="ARBA00004643"/>
    </source>
</evidence>
<evidence type="ECO:0000256" key="4">
    <source>
        <dbReference type="ARBA" id="ARBA00008157"/>
    </source>
</evidence>
<keyword evidence="21" id="KW-0753">Steroid metabolism</keyword>
<dbReference type="PANTHER" id="PTHR24411">
    <property type="entry name" value="NUCLEAR FACTOR ERYTHROID 2-RELATED FACTOR"/>
    <property type="match status" value="1"/>
</dbReference>
<feature type="region of interest" description="Disordered" evidence="25">
    <location>
        <begin position="286"/>
        <end position="339"/>
    </location>
</feature>